<organism evidence="1 2">
    <name type="scientific">Methylorubrum populi (strain ATCC BAA-705 / NCIMB 13946 / BJ001)</name>
    <name type="common">Methylobacterium populi</name>
    <dbReference type="NCBI Taxonomy" id="441620"/>
    <lineage>
        <taxon>Bacteria</taxon>
        <taxon>Pseudomonadati</taxon>
        <taxon>Pseudomonadota</taxon>
        <taxon>Alphaproteobacteria</taxon>
        <taxon>Hyphomicrobiales</taxon>
        <taxon>Methylobacteriaceae</taxon>
        <taxon>Methylorubrum</taxon>
    </lineage>
</organism>
<protein>
    <submittedName>
        <fullName evidence="1">Uncharacterized protein</fullName>
    </submittedName>
</protein>
<dbReference type="STRING" id="441620.Mpop_2386"/>
<dbReference type="HOGENOM" id="CLU_1914628_0_0_5"/>
<dbReference type="EMBL" id="CP001029">
    <property type="protein sequence ID" value="ACB80548.1"/>
    <property type="molecule type" value="Genomic_DNA"/>
</dbReference>
<name>B1Z9E2_METPB</name>
<dbReference type="eggNOG" id="ENOG5031296">
    <property type="taxonomic scope" value="Bacteria"/>
</dbReference>
<dbReference type="KEGG" id="mpo:Mpop_2386"/>
<sequence length="132" mass="15124">MSEEVTGPAPERPVKERLPRAVTRLLDRDQHREGHHVANFIGDAEVMLSHGEFFGLTERDFRLLRHVLATGIKRAVNVEGAEVLMTHRQWGRFVGMRRCYLRAYRDPANLMAMLKTNFRVASSSQTHSSEPN</sequence>
<evidence type="ECO:0000313" key="1">
    <source>
        <dbReference type="EMBL" id="ACB80548.1"/>
    </source>
</evidence>
<gene>
    <name evidence="1" type="ordered locus">Mpop_2386</name>
</gene>
<proteinExistence type="predicted"/>
<dbReference type="Proteomes" id="UP000007136">
    <property type="component" value="Chromosome"/>
</dbReference>
<dbReference type="AlphaFoldDB" id="B1Z9E2"/>
<dbReference type="RefSeq" id="WP_012454280.1">
    <property type="nucleotide sequence ID" value="NC_010725.1"/>
</dbReference>
<accession>B1Z9E2</accession>
<reference evidence="1" key="1">
    <citation type="submission" date="2008-04" db="EMBL/GenBank/DDBJ databases">
        <title>Complete sequence of chromosome of Methylobacterium populi BJ001.</title>
        <authorList>
            <consortium name="US DOE Joint Genome Institute"/>
            <person name="Copeland A."/>
            <person name="Lucas S."/>
            <person name="Lapidus A."/>
            <person name="Glavina del Rio T."/>
            <person name="Dalin E."/>
            <person name="Tice H."/>
            <person name="Bruce D."/>
            <person name="Goodwin L."/>
            <person name="Pitluck S."/>
            <person name="Chertkov O."/>
            <person name="Brettin T."/>
            <person name="Detter J.C."/>
            <person name="Han C."/>
            <person name="Kuske C.R."/>
            <person name="Schmutz J."/>
            <person name="Larimer F."/>
            <person name="Land M."/>
            <person name="Hauser L."/>
            <person name="Kyrpides N."/>
            <person name="Mikhailova N."/>
            <person name="Marx C."/>
            <person name="Richardson P."/>
        </authorList>
    </citation>
    <scope>NUCLEOTIDE SEQUENCE [LARGE SCALE GENOMIC DNA]</scope>
    <source>
        <strain evidence="1">BJ001</strain>
    </source>
</reference>
<evidence type="ECO:0000313" key="2">
    <source>
        <dbReference type="Proteomes" id="UP000007136"/>
    </source>
</evidence>